<comment type="caution">
    <text evidence="1">The sequence shown here is derived from an EMBL/GenBank/DDBJ whole genome shotgun (WGS) entry which is preliminary data.</text>
</comment>
<protein>
    <submittedName>
        <fullName evidence="1">Uncharacterized protein</fullName>
    </submittedName>
</protein>
<reference evidence="1 2" key="1">
    <citation type="journal article" date="2022" name="Genome Biol. Evol.">
        <title>The Spruce Budworm Genome: Reconstructing the Evolutionary History of Antifreeze Proteins.</title>
        <authorList>
            <person name="Beliveau C."/>
            <person name="Gagne P."/>
            <person name="Picq S."/>
            <person name="Vernygora O."/>
            <person name="Keeling C.I."/>
            <person name="Pinkney K."/>
            <person name="Doucet D."/>
            <person name="Wen F."/>
            <person name="Johnston J.S."/>
            <person name="Maaroufi H."/>
            <person name="Boyle B."/>
            <person name="Laroche J."/>
            <person name="Dewar K."/>
            <person name="Juretic N."/>
            <person name="Blackburn G."/>
            <person name="Nisole A."/>
            <person name="Brunet B."/>
            <person name="Brandao M."/>
            <person name="Lumley L."/>
            <person name="Duan J."/>
            <person name="Quan G."/>
            <person name="Lucarotti C.J."/>
            <person name="Roe A.D."/>
            <person name="Sperling F.A.H."/>
            <person name="Levesque R.C."/>
            <person name="Cusson M."/>
        </authorList>
    </citation>
    <scope>NUCLEOTIDE SEQUENCE [LARGE SCALE GENOMIC DNA]</scope>
    <source>
        <strain evidence="1">Glfc:IPQL:Cfum</strain>
    </source>
</reference>
<keyword evidence="2" id="KW-1185">Reference proteome</keyword>
<gene>
    <name evidence="1" type="ORF">MSG28_012652</name>
</gene>
<accession>A0ACC0JHD8</accession>
<evidence type="ECO:0000313" key="2">
    <source>
        <dbReference type="Proteomes" id="UP001064048"/>
    </source>
</evidence>
<dbReference type="Proteomes" id="UP001064048">
    <property type="component" value="Chromosome 22"/>
</dbReference>
<proteinExistence type="predicted"/>
<sequence length="414" mass="46421">MLLFVCIFACASLVAGAGQTIPQDKGNVNTINLHNAFSEAIGNFSVELLYHTTKSQNNNLIVSPITVWTVLAVTTEGALKNTRVQLTNALRITKNRTITRAEFQNVAQWLVTNSSTVQLARYNGLFVDKSVELEKSFGNVSKDYYDTSLVPVDFKNGVATANYINQLISSFTRGRIPKLVDSDSFGETRMIITSALYFKGQWTSPFNASSTTRRAFQDSNGVKIGEVNMMYNRFTYPFANIKEIKARVIELPYGNENRLSMLIMLPNPGVTLDEMFLSLKTVPLDTVFAEMRLSQEEFGEDDVDCYIPRFKIESNLDLTETIRDGFHVYDLFDQTKSNLGRLAREPLYVTKVIHKAEIEVSEEGTTASAVTGAVFANRIGVVRFEANRPFSYLIVEKVTNTIVFGGIYQKPILY</sequence>
<organism evidence="1 2">
    <name type="scientific">Choristoneura fumiferana</name>
    <name type="common">Spruce budworm moth</name>
    <name type="synonym">Archips fumiferana</name>
    <dbReference type="NCBI Taxonomy" id="7141"/>
    <lineage>
        <taxon>Eukaryota</taxon>
        <taxon>Metazoa</taxon>
        <taxon>Ecdysozoa</taxon>
        <taxon>Arthropoda</taxon>
        <taxon>Hexapoda</taxon>
        <taxon>Insecta</taxon>
        <taxon>Pterygota</taxon>
        <taxon>Neoptera</taxon>
        <taxon>Endopterygota</taxon>
        <taxon>Lepidoptera</taxon>
        <taxon>Glossata</taxon>
        <taxon>Ditrysia</taxon>
        <taxon>Tortricoidea</taxon>
        <taxon>Tortricidae</taxon>
        <taxon>Tortricinae</taxon>
        <taxon>Choristoneura</taxon>
    </lineage>
</organism>
<evidence type="ECO:0000313" key="1">
    <source>
        <dbReference type="EMBL" id="KAI8423560.1"/>
    </source>
</evidence>
<dbReference type="EMBL" id="CM046122">
    <property type="protein sequence ID" value="KAI8423560.1"/>
    <property type="molecule type" value="Genomic_DNA"/>
</dbReference>
<name>A0ACC0JHD8_CHOFU</name>